<protein>
    <recommendedName>
        <fullName evidence="3">Sulfotransferase domain-containing protein</fullName>
    </recommendedName>
</protein>
<reference evidence="1 2" key="1">
    <citation type="journal article" date="2020" name="G3 (Bethesda)">
        <title>Improved Reference Genome for Cyclotella cryptica CCMP332, a Model for Cell Wall Morphogenesis, Salinity Adaptation, and Lipid Production in Diatoms (Bacillariophyta).</title>
        <authorList>
            <person name="Roberts W.R."/>
            <person name="Downey K.M."/>
            <person name="Ruck E.C."/>
            <person name="Traller J.C."/>
            <person name="Alverson A.J."/>
        </authorList>
    </citation>
    <scope>NUCLEOTIDE SEQUENCE [LARGE SCALE GENOMIC DNA]</scope>
    <source>
        <strain evidence="1 2">CCMP332</strain>
    </source>
</reference>
<evidence type="ECO:0000313" key="2">
    <source>
        <dbReference type="Proteomes" id="UP001516023"/>
    </source>
</evidence>
<sequence>MAMPVHPPTPISPVHSSSNTARKFRQLPLVPALLFLSTYSFLYIRPILESFAAKSVWLDHTSIVHHGDDDDDDDAFRTMGNPHGDNSSRQALAGYKLHRSNGTEPHWSHQWLDGLATTKGAPYILYVHVGKTGGITLERGVPIPTPAIIQTLQCIVAQLNSTQHHIALHDAKSTCLSRHYPRHHKAAKLTNHILAHKHLWSALYKPHEMEFAIRHSDTILITTRNPVDRIVSAFNYHRNELVETILRGNNQELKKMIQNERLFAGNGMKEIFYNCFPDVREMAEELARIFHLNHNNDTITSIPHNNSNPAIVYNQMTCGQLAHRLLSRTHPKRTAEWSHYSSNYRWYTKLTWDKRPDAAVLVIRTEYLWEDATEIEVALGGSERAFIASAKKSVSHGSERYQVTAKLESETQKRAVCCAIYDDLQAYQDIIMSALNLSDEDKKEMMQMVWKDCGVNIEDYEEGVVNGPMFWEECSKLRHNDDDNGHQLILLQAELSDSSPVRNVD</sequence>
<comment type="caution">
    <text evidence="1">The sequence shown here is derived from an EMBL/GenBank/DDBJ whole genome shotgun (WGS) entry which is preliminary data.</text>
</comment>
<gene>
    <name evidence="1" type="ORF">HJC23_011168</name>
</gene>
<dbReference type="InterPro" id="IPR005331">
    <property type="entry name" value="Sulfotransferase"/>
</dbReference>
<dbReference type="AlphaFoldDB" id="A0ABD3P8P5"/>
<evidence type="ECO:0000313" key="1">
    <source>
        <dbReference type="EMBL" id="KAL3782835.1"/>
    </source>
</evidence>
<dbReference type="EMBL" id="JABMIG020000275">
    <property type="protein sequence ID" value="KAL3782835.1"/>
    <property type="molecule type" value="Genomic_DNA"/>
</dbReference>
<dbReference type="Proteomes" id="UP001516023">
    <property type="component" value="Unassembled WGS sequence"/>
</dbReference>
<name>A0ABD3P8P5_9STRA</name>
<keyword evidence="2" id="KW-1185">Reference proteome</keyword>
<accession>A0ABD3P8P5</accession>
<proteinExistence type="predicted"/>
<dbReference type="Pfam" id="PF03567">
    <property type="entry name" value="Sulfotransfer_2"/>
    <property type="match status" value="1"/>
</dbReference>
<organism evidence="1 2">
    <name type="scientific">Cyclotella cryptica</name>
    <dbReference type="NCBI Taxonomy" id="29204"/>
    <lineage>
        <taxon>Eukaryota</taxon>
        <taxon>Sar</taxon>
        <taxon>Stramenopiles</taxon>
        <taxon>Ochrophyta</taxon>
        <taxon>Bacillariophyta</taxon>
        <taxon>Coscinodiscophyceae</taxon>
        <taxon>Thalassiosirophycidae</taxon>
        <taxon>Stephanodiscales</taxon>
        <taxon>Stephanodiscaceae</taxon>
        <taxon>Cyclotella</taxon>
    </lineage>
</organism>
<evidence type="ECO:0008006" key="3">
    <source>
        <dbReference type="Google" id="ProtNLM"/>
    </source>
</evidence>